<feature type="compositionally biased region" description="Basic and acidic residues" evidence="1">
    <location>
        <begin position="236"/>
        <end position="249"/>
    </location>
</feature>
<feature type="region of interest" description="Disordered" evidence="1">
    <location>
        <begin position="337"/>
        <end position="363"/>
    </location>
</feature>
<feature type="compositionally biased region" description="Basic and acidic residues" evidence="1">
    <location>
        <begin position="8"/>
        <end position="34"/>
    </location>
</feature>
<reference evidence="2 3" key="1">
    <citation type="submission" date="2024-02" db="EMBL/GenBank/DDBJ databases">
        <title>Chromosome-scale genome assembly of the rough periwinkle Littorina saxatilis.</title>
        <authorList>
            <person name="De Jode A."/>
            <person name="Faria R."/>
            <person name="Formenti G."/>
            <person name="Sims Y."/>
            <person name="Smith T.P."/>
            <person name="Tracey A."/>
            <person name="Wood J.M.D."/>
            <person name="Zagrodzka Z.B."/>
            <person name="Johannesson K."/>
            <person name="Butlin R.K."/>
            <person name="Leder E.H."/>
        </authorList>
    </citation>
    <scope>NUCLEOTIDE SEQUENCE [LARGE SCALE GENOMIC DNA]</scope>
    <source>
        <strain evidence="2">Snail1</strain>
        <tissue evidence="2">Muscle</tissue>
    </source>
</reference>
<sequence length="762" mass="83883">MRFGRIVRQPDKSATQRRDKSGPGGRREKDKNQRPELCGWNLPALRDNDDIMTWMKREKNGDNNRKKVNEVYEEEQYRHNSSGHCSGIENKLLFDRQSLHDRYLKNCQFGVRNSRASKVTPVTSLKTIKSNGPPSQQGVDRNCYSATALVDENEDDEEAGLTDANVRPDVSRGRSHSAVCHSALLRVHGMTLPADSRLVTNTDDFVKDESEDAVWDEGYESKVSSNDQEQDGAEEESVKTLDDSELSHRQGELSLHKVGPVLQAGPGHPLSHQDAVAKLMYSRREKTVYERLPSRGLRGNSFRYAGREQSRLIEASLNNITPAYLARYHHLADLAHPAQTKQSQTAKLSHSQSDTALSQQQLLQQQSVDGGGAAVLQPRTMVLRKVTIQDTARDLFSQNILPQTPKATPVKQSSDKIVRRQGLQLSPPGTHSERSVSETRSNVSDTATSSVSEQTRTGGISEITISELTQYSGMSEITLSRVSGPPKSKVSELTIPELSEQVSVRVQAITPDLVLCDAYSSRTATTTAASSAQTKSARSVANKTDDPQGTTPVTLTPSAINSPPSSDRLTMSTFAVTDLLPAVERSIRIQRHTQRDLSKSKSTLDVTASLNNLNSRNRQQQLQRQQQQQLQQSNSKENEALETPGRDDGLGVGVGVGVGGVSQPNGTRIASKRGSSEDVRGFPAFKPHNNISPLQRAKEIANRRLHGHVTQQPDGSETVRVPSPRYASRGDQKQSYTRTKSASRLLGQVMARQVVGYHNSTA</sequence>
<feature type="compositionally biased region" description="Polar residues" evidence="1">
    <location>
        <begin position="733"/>
        <end position="742"/>
    </location>
</feature>
<evidence type="ECO:0000313" key="3">
    <source>
        <dbReference type="Proteomes" id="UP001374579"/>
    </source>
</evidence>
<feature type="compositionally biased region" description="Polar residues" evidence="1">
    <location>
        <begin position="438"/>
        <end position="461"/>
    </location>
</feature>
<dbReference type="EMBL" id="JBAMIC010000011">
    <property type="protein sequence ID" value="KAK7100226.1"/>
    <property type="molecule type" value="Genomic_DNA"/>
</dbReference>
<feature type="region of interest" description="Disordered" evidence="1">
    <location>
        <begin position="625"/>
        <end position="691"/>
    </location>
</feature>
<organism evidence="2 3">
    <name type="scientific">Littorina saxatilis</name>
    <dbReference type="NCBI Taxonomy" id="31220"/>
    <lineage>
        <taxon>Eukaryota</taxon>
        <taxon>Metazoa</taxon>
        <taxon>Spiralia</taxon>
        <taxon>Lophotrochozoa</taxon>
        <taxon>Mollusca</taxon>
        <taxon>Gastropoda</taxon>
        <taxon>Caenogastropoda</taxon>
        <taxon>Littorinimorpha</taxon>
        <taxon>Littorinoidea</taxon>
        <taxon>Littorinidae</taxon>
        <taxon>Littorina</taxon>
    </lineage>
</organism>
<feature type="compositionally biased region" description="Low complexity" evidence="1">
    <location>
        <begin position="625"/>
        <end position="635"/>
    </location>
</feature>
<feature type="compositionally biased region" description="Low complexity" evidence="1">
    <location>
        <begin position="524"/>
        <end position="539"/>
    </location>
</feature>
<feature type="compositionally biased region" description="Polar residues" evidence="1">
    <location>
        <begin position="339"/>
        <end position="356"/>
    </location>
</feature>
<name>A0AAN9B6J9_9CAEN</name>
<dbReference type="AlphaFoldDB" id="A0AAN9B6J9"/>
<feature type="compositionally biased region" description="Polar residues" evidence="1">
    <location>
        <begin position="399"/>
        <end position="412"/>
    </location>
</feature>
<feature type="region of interest" description="Disordered" evidence="1">
    <location>
        <begin position="708"/>
        <end position="743"/>
    </location>
</feature>
<comment type="caution">
    <text evidence="2">The sequence shown here is derived from an EMBL/GenBank/DDBJ whole genome shotgun (WGS) entry which is preliminary data.</text>
</comment>
<feature type="compositionally biased region" description="Basic and acidic residues" evidence="1">
    <location>
        <begin position="636"/>
        <end position="649"/>
    </location>
</feature>
<proteinExistence type="predicted"/>
<feature type="region of interest" description="Disordered" evidence="1">
    <location>
        <begin position="211"/>
        <end position="249"/>
    </location>
</feature>
<feature type="compositionally biased region" description="Polar residues" evidence="1">
    <location>
        <begin position="547"/>
        <end position="568"/>
    </location>
</feature>
<feature type="region of interest" description="Disordered" evidence="1">
    <location>
        <begin position="399"/>
        <end position="461"/>
    </location>
</feature>
<evidence type="ECO:0000313" key="2">
    <source>
        <dbReference type="EMBL" id="KAK7100226.1"/>
    </source>
</evidence>
<protein>
    <submittedName>
        <fullName evidence="2">Uncharacterized protein</fullName>
    </submittedName>
</protein>
<feature type="region of interest" description="Disordered" evidence="1">
    <location>
        <begin position="1"/>
        <end position="41"/>
    </location>
</feature>
<keyword evidence="3" id="KW-1185">Reference proteome</keyword>
<feature type="region of interest" description="Disordered" evidence="1">
    <location>
        <begin position="524"/>
        <end position="568"/>
    </location>
</feature>
<dbReference type="Proteomes" id="UP001374579">
    <property type="component" value="Unassembled WGS sequence"/>
</dbReference>
<feature type="region of interest" description="Disordered" evidence="1">
    <location>
        <begin position="152"/>
        <end position="173"/>
    </location>
</feature>
<gene>
    <name evidence="2" type="ORF">V1264_023214</name>
</gene>
<evidence type="ECO:0000256" key="1">
    <source>
        <dbReference type="SAM" id="MobiDB-lite"/>
    </source>
</evidence>
<feature type="compositionally biased region" description="Gly residues" evidence="1">
    <location>
        <begin position="650"/>
        <end position="660"/>
    </location>
</feature>
<accession>A0AAN9B6J9</accession>